<evidence type="ECO:0000256" key="2">
    <source>
        <dbReference type="SAM" id="MobiDB-lite"/>
    </source>
</evidence>
<accession>A0A9P8TLE7</accession>
<reference evidence="4" key="2">
    <citation type="submission" date="2021-01" db="EMBL/GenBank/DDBJ databases">
        <authorList>
            <person name="Schikora-Tamarit M.A."/>
        </authorList>
    </citation>
    <scope>NUCLEOTIDE SEQUENCE</scope>
    <source>
        <strain evidence="4">CBS2887</strain>
    </source>
</reference>
<comment type="caution">
    <text evidence="4">The sequence shown here is derived from an EMBL/GenBank/DDBJ whole genome shotgun (WGS) entry which is preliminary data.</text>
</comment>
<dbReference type="InterPro" id="IPR013538">
    <property type="entry name" value="ASHA1/2-like_C"/>
</dbReference>
<dbReference type="Proteomes" id="UP000774326">
    <property type="component" value="Unassembled WGS sequence"/>
</dbReference>
<dbReference type="InterPro" id="IPR036338">
    <property type="entry name" value="Aha1"/>
</dbReference>
<feature type="compositionally biased region" description="Low complexity" evidence="2">
    <location>
        <begin position="188"/>
        <end position="203"/>
    </location>
</feature>
<dbReference type="GO" id="GO:0051087">
    <property type="term" value="F:protein-folding chaperone binding"/>
    <property type="evidence" value="ECO:0007669"/>
    <property type="project" value="InterPro"/>
</dbReference>
<keyword evidence="5" id="KW-1185">Reference proteome</keyword>
<dbReference type="SMART" id="SM01000">
    <property type="entry name" value="Aha1_N"/>
    <property type="match status" value="1"/>
</dbReference>
<dbReference type="InterPro" id="IPR015310">
    <property type="entry name" value="AHSA1-like_N"/>
</dbReference>
<dbReference type="PANTHER" id="PTHR13009">
    <property type="entry name" value="HEAT SHOCK PROTEIN 90 HSP90 CO-CHAPERONE AHA-1"/>
    <property type="match status" value="1"/>
</dbReference>
<dbReference type="InterPro" id="IPR023393">
    <property type="entry name" value="START-like_dom_sf"/>
</dbReference>
<dbReference type="Pfam" id="PF09229">
    <property type="entry name" value="Aha1_N"/>
    <property type="match status" value="1"/>
</dbReference>
<evidence type="ECO:0000313" key="4">
    <source>
        <dbReference type="EMBL" id="KAH3682611.1"/>
    </source>
</evidence>
<evidence type="ECO:0000313" key="5">
    <source>
        <dbReference type="Proteomes" id="UP000774326"/>
    </source>
</evidence>
<sequence>MVVNNPNNWHWTSLNALPWTKNYFTEALIEQEVSASNDTQTVKITNIPSIEGDVEVSQRKGKVISLFDIKMALHWEGKIKEVEEEVKGSITIPEIAYDTDEDEFQFEISVFNENSKNVAIKEVIRKNLIPKLRVILGKFGKDLLEINGAEIQLPADQVQSNFTKANQVASGTSSGKSSSVKSNTIIASSSTSSSNSSTPVPSSLEPSKAPKYNTSTLHFEPTFNTTAEQLYITYLTKNRIGAWARSEPIFEGDSLTLNSEFSLFGGNISGKIIDLEPFTRIRQLWRLNSWKAGHYAELEFNFYQGDSETKMNVLFKGIPIGQEEVVQGNFEDYYVRNVKITFGFGAVL</sequence>
<dbReference type="OrthoDB" id="567237at2759"/>
<dbReference type="Pfam" id="PF08327">
    <property type="entry name" value="AHSA1"/>
    <property type="match status" value="1"/>
</dbReference>
<dbReference type="GO" id="GO:0005829">
    <property type="term" value="C:cytosol"/>
    <property type="evidence" value="ECO:0007669"/>
    <property type="project" value="TreeGrafter"/>
</dbReference>
<dbReference type="CDD" id="cd08892">
    <property type="entry name" value="SRPBCC_Aha1"/>
    <property type="match status" value="1"/>
</dbReference>
<feature type="region of interest" description="Disordered" evidence="2">
    <location>
        <begin position="188"/>
        <end position="208"/>
    </location>
</feature>
<evidence type="ECO:0000256" key="1">
    <source>
        <dbReference type="ARBA" id="ARBA00006817"/>
    </source>
</evidence>
<proteinExistence type="inferred from homology"/>
<dbReference type="GO" id="GO:0001671">
    <property type="term" value="F:ATPase activator activity"/>
    <property type="evidence" value="ECO:0007669"/>
    <property type="project" value="InterPro"/>
</dbReference>
<dbReference type="Gene3D" id="3.15.10.20">
    <property type="entry name" value="Activator of Hsp90 ATPase Aha1, N-terminal domain"/>
    <property type="match status" value="1"/>
</dbReference>
<gene>
    <name evidence="4" type="ORF">WICPIJ_006420</name>
</gene>
<dbReference type="SUPFAM" id="SSF103111">
    <property type="entry name" value="Activator of Hsp90 ATPase, Aha1"/>
    <property type="match status" value="1"/>
</dbReference>
<dbReference type="EMBL" id="JAEUBG010003561">
    <property type="protein sequence ID" value="KAH3682611.1"/>
    <property type="molecule type" value="Genomic_DNA"/>
</dbReference>
<dbReference type="PANTHER" id="PTHR13009:SF22">
    <property type="entry name" value="LD43819P"/>
    <property type="match status" value="1"/>
</dbReference>
<protein>
    <recommendedName>
        <fullName evidence="3">Activator of Hsp90 ATPase AHSA1-like N-terminal domain-containing protein</fullName>
    </recommendedName>
</protein>
<dbReference type="Gene3D" id="3.30.530.20">
    <property type="match status" value="1"/>
</dbReference>
<dbReference type="GO" id="GO:0006457">
    <property type="term" value="P:protein folding"/>
    <property type="evidence" value="ECO:0007669"/>
    <property type="project" value="TreeGrafter"/>
</dbReference>
<reference evidence="4" key="1">
    <citation type="journal article" date="2021" name="Open Biol.">
        <title>Shared evolutionary footprints suggest mitochondrial oxidative damage underlies multiple complex I losses in fungi.</title>
        <authorList>
            <person name="Schikora-Tamarit M.A."/>
            <person name="Marcet-Houben M."/>
            <person name="Nosek J."/>
            <person name="Gabaldon T."/>
        </authorList>
    </citation>
    <scope>NUCLEOTIDE SEQUENCE</scope>
    <source>
        <strain evidence="4">CBS2887</strain>
    </source>
</reference>
<dbReference type="SUPFAM" id="SSF55961">
    <property type="entry name" value="Bet v1-like"/>
    <property type="match status" value="1"/>
</dbReference>
<organism evidence="4 5">
    <name type="scientific">Wickerhamomyces pijperi</name>
    <name type="common">Yeast</name>
    <name type="synonym">Pichia pijperi</name>
    <dbReference type="NCBI Taxonomy" id="599730"/>
    <lineage>
        <taxon>Eukaryota</taxon>
        <taxon>Fungi</taxon>
        <taxon>Dikarya</taxon>
        <taxon>Ascomycota</taxon>
        <taxon>Saccharomycotina</taxon>
        <taxon>Saccharomycetes</taxon>
        <taxon>Phaffomycetales</taxon>
        <taxon>Wickerhamomycetaceae</taxon>
        <taxon>Wickerhamomyces</taxon>
    </lineage>
</organism>
<evidence type="ECO:0000259" key="3">
    <source>
        <dbReference type="SMART" id="SM01000"/>
    </source>
</evidence>
<dbReference type="AlphaFoldDB" id="A0A9P8TLE7"/>
<name>A0A9P8TLE7_WICPI</name>
<comment type="similarity">
    <text evidence="1">Belongs to the AHA1 family.</text>
</comment>
<feature type="domain" description="Activator of Hsp90 ATPase AHSA1-like N-terminal" evidence="3">
    <location>
        <begin position="13"/>
        <end position="149"/>
    </location>
</feature>